<feature type="region of interest" description="Disordered" evidence="1">
    <location>
        <begin position="218"/>
        <end position="315"/>
    </location>
</feature>
<evidence type="ECO:0000256" key="1">
    <source>
        <dbReference type="SAM" id="MobiDB-lite"/>
    </source>
</evidence>
<keyword evidence="3" id="KW-0808">Transferase</keyword>
<name>A0A699HGU8_TANCI</name>
<sequence>MTKLIQKKVKFDWGDEKEAPFQLIKQKLCITLILALPKGSEDFVVYCDDSHKGLGDILMQREKGLQYVSCIQFEKCHANEPLAIPLDGLRFNDKFHFVEEPIKIMDSEVKQLKRSRILIFKVRWNSKRGPEFTWEREDHFQKKYPHLFTKTPPLSTAATTTTSPPSHQPRSITPPQQHHPTISEPSSQHHHHITTHHHILTVTLSSSPNHHATTTAALTFTQPPPGHHHHKGAFGWQPPRRPISGHFTNRLPSSASPSCRCHHIPRHTSSSSPPPTTAAAAATTATSPPRHPPRSTTPPQQHHPTISEPSSQHHHPITTHHHILTVASSSSLNHHATTTAALTSTQPPPGHHHHKGAFGWQPPPRVRFVVIKHHKGVHLDLGLVPRAGLVVINPTKGAFGSDKHHIG</sequence>
<feature type="compositionally biased region" description="Polar residues" evidence="1">
    <location>
        <begin position="246"/>
        <end position="257"/>
    </location>
</feature>
<feature type="compositionally biased region" description="Polar residues" evidence="1">
    <location>
        <begin position="168"/>
        <end position="186"/>
    </location>
</feature>
<gene>
    <name evidence="3" type="ORF">Tci_348619</name>
</gene>
<feature type="domain" description="Reverse transcriptase/retrotransposon-derived protein RNase H-like" evidence="2">
    <location>
        <begin position="13"/>
        <end position="68"/>
    </location>
</feature>
<dbReference type="InterPro" id="IPR041577">
    <property type="entry name" value="RT_RNaseH_2"/>
</dbReference>
<feature type="region of interest" description="Disordered" evidence="1">
    <location>
        <begin position="147"/>
        <end position="194"/>
    </location>
</feature>
<evidence type="ECO:0000313" key="3">
    <source>
        <dbReference type="EMBL" id="GEX76644.1"/>
    </source>
</evidence>
<keyword evidence="3" id="KW-0695">RNA-directed DNA polymerase</keyword>
<reference evidence="3" key="1">
    <citation type="journal article" date="2019" name="Sci. Rep.">
        <title>Draft genome of Tanacetum cinerariifolium, the natural source of mosquito coil.</title>
        <authorList>
            <person name="Yamashiro T."/>
            <person name="Shiraishi A."/>
            <person name="Satake H."/>
            <person name="Nakayama K."/>
        </authorList>
    </citation>
    <scope>NUCLEOTIDE SEQUENCE</scope>
</reference>
<dbReference type="InterPro" id="IPR043502">
    <property type="entry name" value="DNA/RNA_pol_sf"/>
</dbReference>
<feature type="compositionally biased region" description="Low complexity" evidence="1">
    <location>
        <begin position="149"/>
        <end position="165"/>
    </location>
</feature>
<evidence type="ECO:0000259" key="2">
    <source>
        <dbReference type="Pfam" id="PF17919"/>
    </source>
</evidence>
<accession>A0A699HGU8</accession>
<dbReference type="SUPFAM" id="SSF56672">
    <property type="entry name" value="DNA/RNA polymerases"/>
    <property type="match status" value="1"/>
</dbReference>
<comment type="caution">
    <text evidence="3">The sequence shown here is derived from an EMBL/GenBank/DDBJ whole genome shotgun (WGS) entry which is preliminary data.</text>
</comment>
<feature type="compositionally biased region" description="Low complexity" evidence="1">
    <location>
        <begin position="297"/>
        <end position="307"/>
    </location>
</feature>
<dbReference type="Pfam" id="PF17919">
    <property type="entry name" value="RT_RNaseH_2"/>
    <property type="match status" value="1"/>
</dbReference>
<feature type="region of interest" description="Disordered" evidence="1">
    <location>
        <begin position="341"/>
        <end position="360"/>
    </location>
</feature>
<feature type="compositionally biased region" description="Low complexity" evidence="1">
    <location>
        <begin position="267"/>
        <end position="288"/>
    </location>
</feature>
<proteinExistence type="predicted"/>
<organism evidence="3">
    <name type="scientific">Tanacetum cinerariifolium</name>
    <name type="common">Dalmatian daisy</name>
    <name type="synonym">Chrysanthemum cinerariifolium</name>
    <dbReference type="NCBI Taxonomy" id="118510"/>
    <lineage>
        <taxon>Eukaryota</taxon>
        <taxon>Viridiplantae</taxon>
        <taxon>Streptophyta</taxon>
        <taxon>Embryophyta</taxon>
        <taxon>Tracheophyta</taxon>
        <taxon>Spermatophyta</taxon>
        <taxon>Magnoliopsida</taxon>
        <taxon>eudicotyledons</taxon>
        <taxon>Gunneridae</taxon>
        <taxon>Pentapetalae</taxon>
        <taxon>asterids</taxon>
        <taxon>campanulids</taxon>
        <taxon>Asterales</taxon>
        <taxon>Asteraceae</taxon>
        <taxon>Asteroideae</taxon>
        <taxon>Anthemideae</taxon>
        <taxon>Anthemidinae</taxon>
        <taxon>Tanacetum</taxon>
    </lineage>
</organism>
<protein>
    <submittedName>
        <fullName evidence="3">Putative reverse transcriptase domain-containing protein</fullName>
    </submittedName>
</protein>
<dbReference type="GO" id="GO:0003964">
    <property type="term" value="F:RNA-directed DNA polymerase activity"/>
    <property type="evidence" value="ECO:0007669"/>
    <property type="project" value="UniProtKB-KW"/>
</dbReference>
<keyword evidence="3" id="KW-0548">Nucleotidyltransferase</keyword>
<dbReference type="AlphaFoldDB" id="A0A699HGU8"/>
<dbReference type="EMBL" id="BKCJ010128714">
    <property type="protein sequence ID" value="GEX76644.1"/>
    <property type="molecule type" value="Genomic_DNA"/>
</dbReference>